<evidence type="ECO:0000313" key="2">
    <source>
        <dbReference type="EMBL" id="SDN06899.1"/>
    </source>
</evidence>
<keyword evidence="1" id="KW-0732">Signal</keyword>
<dbReference type="AlphaFoldDB" id="A0A1G9YCP3"/>
<feature type="chain" id="PRO_5039575594" evidence="1">
    <location>
        <begin position="31"/>
        <end position="124"/>
    </location>
</feature>
<dbReference type="Proteomes" id="UP000183376">
    <property type="component" value="Chromosome I"/>
</dbReference>
<name>A0A1G9YCP3_ALLAB</name>
<protein>
    <submittedName>
        <fullName evidence="2">Uncharacterized protein</fullName>
    </submittedName>
</protein>
<gene>
    <name evidence="2" type="ORF">SAMN04489726_4747</name>
</gene>
<reference evidence="2 3" key="1">
    <citation type="submission" date="2016-10" db="EMBL/GenBank/DDBJ databases">
        <authorList>
            <person name="de Groot N.N."/>
        </authorList>
    </citation>
    <scope>NUCLEOTIDE SEQUENCE [LARGE SCALE GENOMIC DNA]</scope>
    <source>
        <strain evidence="2 3">DSM 44149</strain>
    </source>
</reference>
<sequence>MGSMTFFKRAAAVLALTLAVFGTAAGAAGAAPTLTASGDVSTMAEWSHKFSKDTTQGLYSAVITGGALAGSGACMKVVPGLLKVACPVFGAFVANYFVNNPPAGRCLQVKLTTKPSASAKYVKC</sequence>
<evidence type="ECO:0000256" key="1">
    <source>
        <dbReference type="SAM" id="SignalP"/>
    </source>
</evidence>
<dbReference type="EMBL" id="LT629701">
    <property type="protein sequence ID" value="SDN06899.1"/>
    <property type="molecule type" value="Genomic_DNA"/>
</dbReference>
<organism evidence="2 3">
    <name type="scientific">Allokutzneria albata</name>
    <name type="common">Kibdelosporangium albatum</name>
    <dbReference type="NCBI Taxonomy" id="211114"/>
    <lineage>
        <taxon>Bacteria</taxon>
        <taxon>Bacillati</taxon>
        <taxon>Actinomycetota</taxon>
        <taxon>Actinomycetes</taxon>
        <taxon>Pseudonocardiales</taxon>
        <taxon>Pseudonocardiaceae</taxon>
        <taxon>Allokutzneria</taxon>
    </lineage>
</organism>
<proteinExistence type="predicted"/>
<accession>A0A1G9YCP3</accession>
<evidence type="ECO:0000313" key="3">
    <source>
        <dbReference type="Proteomes" id="UP000183376"/>
    </source>
</evidence>
<keyword evidence="3" id="KW-1185">Reference proteome</keyword>
<feature type="signal peptide" evidence="1">
    <location>
        <begin position="1"/>
        <end position="30"/>
    </location>
</feature>